<gene>
    <name evidence="1" type="ORF">RS130_00530</name>
</gene>
<keyword evidence="2" id="KW-1185">Reference proteome</keyword>
<proteinExistence type="predicted"/>
<sequence>MIGVTDVNYGEADPDYTMVSEATYGTFTMTEDGDGKWTYDLDETHAEVMAIMGNANGSLTDSITLTSLDGTQQNINFIIQGLDADLAAEFNGSFVANVAMNQTDAIGQARVYDQNFDQSSFMPIGVDDEPKSQYGQFTITAEGVWEYKLDNTLPELQVLVEPEDFVEETFTLMSKDGTPVEFALRISGAPLNFAAKLPSSTTETALLSIITQNNGGITTAMREQGKLTFRAKVTADAPSSAGFGVIGSRFNSEKRRVAHVRASNAGVIDMYSPAIEAGGTYLGKNYVRDPITNNIVDDYIVSDQTHIPDQWFDIEITWRKNSGLPALLSMKINGEPVSSSHEAISADPTQAFLAQTLASYSLTDNVSEIQFTMPKNAEQWWCWGGIYR</sequence>
<comment type="caution">
    <text evidence="1">The sequence shown here is derived from an EMBL/GenBank/DDBJ whole genome shotgun (WGS) entry which is preliminary data.</text>
</comment>
<dbReference type="EMBL" id="JAWDIO010000001">
    <property type="protein sequence ID" value="MDU0352597.1"/>
    <property type="molecule type" value="Genomic_DNA"/>
</dbReference>
<evidence type="ECO:0000313" key="2">
    <source>
        <dbReference type="Proteomes" id="UP001247805"/>
    </source>
</evidence>
<dbReference type="InterPro" id="IPR010221">
    <property type="entry name" value="VCBS_dom"/>
</dbReference>
<organism evidence="1 2">
    <name type="scientific">Paraglaciecola aquimarina</name>
    <dbReference type="NCBI Taxonomy" id="1235557"/>
    <lineage>
        <taxon>Bacteria</taxon>
        <taxon>Pseudomonadati</taxon>
        <taxon>Pseudomonadota</taxon>
        <taxon>Gammaproteobacteria</taxon>
        <taxon>Alteromonadales</taxon>
        <taxon>Alteromonadaceae</taxon>
        <taxon>Paraglaciecola</taxon>
    </lineage>
</organism>
<dbReference type="Gene3D" id="2.60.40.10">
    <property type="entry name" value="Immunoglobulins"/>
    <property type="match status" value="1"/>
</dbReference>
<name>A0ABU3SRH4_9ALTE</name>
<dbReference type="RefSeq" id="WP_316024308.1">
    <property type="nucleotide sequence ID" value="NZ_JAWDIO010000001.1"/>
</dbReference>
<dbReference type="InterPro" id="IPR013783">
    <property type="entry name" value="Ig-like_fold"/>
</dbReference>
<dbReference type="NCBIfam" id="TIGR01965">
    <property type="entry name" value="VCBS_repeat"/>
    <property type="match status" value="2"/>
</dbReference>
<reference evidence="1 2" key="1">
    <citation type="submission" date="2023-10" db="EMBL/GenBank/DDBJ databases">
        <title>Glaciecola aquimarina strain GGW-M5 nov., isolated from a coastal seawater.</title>
        <authorList>
            <person name="Bayburt H."/>
            <person name="Kim J.M."/>
            <person name="Choi B.J."/>
            <person name="Jeon C.O."/>
        </authorList>
    </citation>
    <scope>NUCLEOTIDE SEQUENCE [LARGE SCALE GENOMIC DNA]</scope>
    <source>
        <strain evidence="1 2">KCTC 32108</strain>
    </source>
</reference>
<dbReference type="Proteomes" id="UP001247805">
    <property type="component" value="Unassembled WGS sequence"/>
</dbReference>
<accession>A0ABU3SRH4</accession>
<evidence type="ECO:0000313" key="1">
    <source>
        <dbReference type="EMBL" id="MDU0352597.1"/>
    </source>
</evidence>
<protein>
    <submittedName>
        <fullName evidence="1">VCBS domain-containing protein</fullName>
    </submittedName>
</protein>